<feature type="region of interest" description="Disordered" evidence="4">
    <location>
        <begin position="1"/>
        <end position="68"/>
    </location>
</feature>
<dbReference type="NCBIfam" id="NF003560">
    <property type="entry name" value="PRK05244.1-1"/>
    <property type="match status" value="1"/>
</dbReference>
<dbReference type="Proteomes" id="UP000295537">
    <property type="component" value="Unassembled WGS sequence"/>
</dbReference>
<sequence>MSHKKRTRRITDIMPMRKVEKPFEKPIAPSSKGRKPTRYELDLRAREEKKKRKRKGLPSGSRANEGIDNKTVAIKSSVDPRLGSRKKVPLMVEFVNQPEKGRVIKPIVPTNIEAPRLSPELELEQLENNEALNQLLDDLDAGKTLSKRDQAFVDECLDRVHELMVELGIEAEEEDEDHLLRQFERIDINQFK</sequence>
<dbReference type="OrthoDB" id="5677577at2"/>
<feature type="compositionally biased region" description="Basic and acidic residues" evidence="4">
    <location>
        <begin position="9"/>
        <end position="24"/>
    </location>
</feature>
<dbReference type="HAMAP" id="MF_01058">
    <property type="entry name" value="GAP_YihI"/>
    <property type="match status" value="1"/>
</dbReference>
<gene>
    <name evidence="3" type="primary">yihI</name>
    <name evidence="5" type="ORF">EV693_11918</name>
</gene>
<proteinExistence type="inferred from homology"/>
<keyword evidence="2 3" id="KW-0690">Ribosome biogenesis</keyword>
<keyword evidence="1 3" id="KW-0343">GTPase activation</keyword>
<keyword evidence="6" id="KW-1185">Reference proteome</keyword>
<evidence type="ECO:0000256" key="4">
    <source>
        <dbReference type="SAM" id="MobiDB-lite"/>
    </source>
</evidence>
<comment type="subunit">
    <text evidence="3">Interacts with Der.</text>
</comment>
<evidence type="ECO:0000256" key="3">
    <source>
        <dbReference type="HAMAP-Rule" id="MF_01058"/>
    </source>
</evidence>
<dbReference type="GO" id="GO:0042254">
    <property type="term" value="P:ribosome biogenesis"/>
    <property type="evidence" value="ECO:0007669"/>
    <property type="project" value="UniProtKB-KW"/>
</dbReference>
<name>A0A4R2N428_9PAST</name>
<dbReference type="EMBL" id="SLXJ01000019">
    <property type="protein sequence ID" value="TCP15308.1"/>
    <property type="molecule type" value="Genomic_DNA"/>
</dbReference>
<reference evidence="5 6" key="1">
    <citation type="submission" date="2019-03" db="EMBL/GenBank/DDBJ databases">
        <title>Genomic Encyclopedia of Type Strains, Phase IV (KMG-IV): sequencing the most valuable type-strain genomes for metagenomic binning, comparative biology and taxonomic classification.</title>
        <authorList>
            <person name="Goeker M."/>
        </authorList>
    </citation>
    <scope>NUCLEOTIDE SEQUENCE [LARGE SCALE GENOMIC DNA]</scope>
    <source>
        <strain evidence="5 6">DSM 16380</strain>
    </source>
</reference>
<comment type="similarity">
    <text evidence="3">Belongs to the YihI family.</text>
</comment>
<accession>A0A4R2N428</accession>
<dbReference type="Pfam" id="PF04220">
    <property type="entry name" value="YihI"/>
    <property type="match status" value="1"/>
</dbReference>
<comment type="function">
    <text evidence="3">A GTPase-activating protein (GAP) that modifies Der/EngA GTPase function. May play a role in ribosome biogenesis.</text>
</comment>
<evidence type="ECO:0000313" key="6">
    <source>
        <dbReference type="Proteomes" id="UP000295537"/>
    </source>
</evidence>
<organism evidence="5 6">
    <name type="scientific">Nicoletella semolina</name>
    <dbReference type="NCBI Taxonomy" id="271160"/>
    <lineage>
        <taxon>Bacteria</taxon>
        <taxon>Pseudomonadati</taxon>
        <taxon>Pseudomonadota</taxon>
        <taxon>Gammaproteobacteria</taxon>
        <taxon>Pasteurellales</taxon>
        <taxon>Pasteurellaceae</taxon>
        <taxon>Nicoletella</taxon>
    </lineage>
</organism>
<dbReference type="GO" id="GO:0005096">
    <property type="term" value="F:GTPase activator activity"/>
    <property type="evidence" value="ECO:0007669"/>
    <property type="project" value="UniProtKB-KW"/>
</dbReference>
<feature type="compositionally biased region" description="Basic and acidic residues" evidence="4">
    <location>
        <begin position="37"/>
        <end position="48"/>
    </location>
</feature>
<dbReference type="InterPro" id="IPR007336">
    <property type="entry name" value="YihI"/>
</dbReference>
<comment type="caution">
    <text evidence="5">The sequence shown here is derived from an EMBL/GenBank/DDBJ whole genome shotgun (WGS) entry which is preliminary data.</text>
</comment>
<evidence type="ECO:0000313" key="5">
    <source>
        <dbReference type="EMBL" id="TCP15308.1"/>
    </source>
</evidence>
<protein>
    <recommendedName>
        <fullName evidence="3">Der GTPase-activating protein YihI</fullName>
    </recommendedName>
</protein>
<evidence type="ECO:0000256" key="1">
    <source>
        <dbReference type="ARBA" id="ARBA00022468"/>
    </source>
</evidence>
<dbReference type="RefSeq" id="WP_132502094.1">
    <property type="nucleotide sequence ID" value="NZ_LVXA01000001.1"/>
</dbReference>
<dbReference type="AlphaFoldDB" id="A0A4R2N428"/>
<evidence type="ECO:0000256" key="2">
    <source>
        <dbReference type="ARBA" id="ARBA00022517"/>
    </source>
</evidence>